<feature type="region of interest" description="Disordered" evidence="4">
    <location>
        <begin position="1"/>
        <end position="39"/>
    </location>
</feature>
<comment type="similarity">
    <text evidence="3">Belongs to the SAAL1 family.</text>
</comment>
<dbReference type="GO" id="GO:0005634">
    <property type="term" value="C:nucleus"/>
    <property type="evidence" value="ECO:0007669"/>
    <property type="project" value="UniProtKB-SubCell"/>
</dbReference>
<dbReference type="AlphaFoldDB" id="A0A1R3J637"/>
<keyword evidence="2" id="KW-0539">Nucleus</keyword>
<dbReference type="InterPro" id="IPR016024">
    <property type="entry name" value="ARM-type_fold"/>
</dbReference>
<evidence type="ECO:0000256" key="1">
    <source>
        <dbReference type="ARBA" id="ARBA00004123"/>
    </source>
</evidence>
<sequence length="503" mass="56527">MAPSAPAPTMEEEEEQEEQFGEDRFVPSHHPSAPPDEVAMDDSSILNLEARLFDISTTVDPSYVISLIRKLLPTDAKNGDNVEIQGSHCNEVESSPNDKCKSMEIVDDFSKSDFHGEDEENSSRGGGNARLLAGEEVWEECGCVLWDLAANQTHAELMVQNLVLEVLLANLMVTQSVRVTEICLGIMGNLACHKVPMKHIVSTNGLIPAIVDQLFLDDTQCLCEAFRLLSSGLQGGECIIWAEALQSEQILSRILWVAENALNPQLIEKCVGLLLAMLESQKEVVHILLSPLMKLGLANVLLNLLAFEMSKLMKERIPERYPTPASLSVMFLHKSGLYVKFEWALMSWSYPDVPFLQGLFDIFPFTSDDIEARSALWSILARLLVRVQEDEMDASDLRQYVLILLSKSDLIEDDLFDHQFDENKENESLTTSKTLKNCQCIVLVCPCNIFVAPDLMPQLKRIINILNNWNALQDSVEEKYMMEEDANGEDIRRLLDLCCKYIA</sequence>
<reference evidence="6" key="1">
    <citation type="submission" date="2013-09" db="EMBL/GenBank/DDBJ databases">
        <title>Corchorus olitorius genome sequencing.</title>
        <authorList>
            <person name="Alam M."/>
            <person name="Haque M.S."/>
            <person name="Islam M.S."/>
            <person name="Emdad E.M."/>
            <person name="Islam M.M."/>
            <person name="Ahmed B."/>
            <person name="Halim A."/>
            <person name="Hossen Q.M.M."/>
            <person name="Hossain M.Z."/>
            <person name="Ahmed R."/>
            <person name="Khan M.M."/>
            <person name="Islam R."/>
            <person name="Rashid M.M."/>
            <person name="Khan S.A."/>
            <person name="Rahman M.S."/>
            <person name="Alam M."/>
            <person name="Yahiya A.S."/>
            <person name="Khan M.S."/>
            <person name="Azam M.S."/>
            <person name="Haque T."/>
            <person name="Lashkar M.Z.H."/>
            <person name="Akhand A.I."/>
            <person name="Morshed G."/>
            <person name="Roy S."/>
            <person name="Uddin K.S."/>
            <person name="Rabeya T."/>
            <person name="Hossain A.S."/>
            <person name="Chowdhury A."/>
            <person name="Snigdha A.R."/>
            <person name="Mortoza M.S."/>
            <person name="Matin S.A."/>
            <person name="Hoque S.M.E."/>
            <person name="Islam M.K."/>
            <person name="Roy D.K."/>
            <person name="Haider R."/>
            <person name="Moosa M.M."/>
            <person name="Elias S.M."/>
            <person name="Hasan A.M."/>
            <person name="Jahan S."/>
            <person name="Shafiuddin M."/>
            <person name="Mahmood N."/>
            <person name="Shommy N.S."/>
        </authorList>
    </citation>
    <scope>NUCLEOTIDE SEQUENCE [LARGE SCALE GENOMIC DNA]</scope>
    <source>
        <strain evidence="6">cv. O-4</strain>
    </source>
</reference>
<evidence type="ECO:0000313" key="5">
    <source>
        <dbReference type="EMBL" id="OMO90303.1"/>
    </source>
</evidence>
<dbReference type="Gene3D" id="1.25.10.10">
    <property type="entry name" value="Leucine-rich Repeat Variant"/>
    <property type="match status" value="1"/>
</dbReference>
<comment type="subcellular location">
    <subcellularLocation>
        <location evidence="1">Nucleus</location>
    </subcellularLocation>
</comment>
<organism evidence="5 6">
    <name type="scientific">Corchorus olitorius</name>
    <dbReference type="NCBI Taxonomy" id="93759"/>
    <lineage>
        <taxon>Eukaryota</taxon>
        <taxon>Viridiplantae</taxon>
        <taxon>Streptophyta</taxon>
        <taxon>Embryophyta</taxon>
        <taxon>Tracheophyta</taxon>
        <taxon>Spermatophyta</taxon>
        <taxon>Magnoliopsida</taxon>
        <taxon>eudicotyledons</taxon>
        <taxon>Gunneridae</taxon>
        <taxon>Pentapetalae</taxon>
        <taxon>rosids</taxon>
        <taxon>malvids</taxon>
        <taxon>Malvales</taxon>
        <taxon>Malvaceae</taxon>
        <taxon>Grewioideae</taxon>
        <taxon>Apeibeae</taxon>
        <taxon>Corchorus</taxon>
    </lineage>
</organism>
<gene>
    <name evidence="5" type="ORF">COLO4_19257</name>
</gene>
<keyword evidence="6" id="KW-1185">Reference proteome</keyword>
<protein>
    <submittedName>
        <fullName evidence="5">Armadillo-like helical</fullName>
    </submittedName>
</protein>
<dbReference type="SUPFAM" id="SSF48371">
    <property type="entry name" value="ARM repeat"/>
    <property type="match status" value="1"/>
</dbReference>
<dbReference type="PANTHER" id="PTHR23424:SF23">
    <property type="entry name" value="PROTEIN SAAL1"/>
    <property type="match status" value="1"/>
</dbReference>
<evidence type="ECO:0000313" key="6">
    <source>
        <dbReference type="Proteomes" id="UP000187203"/>
    </source>
</evidence>
<name>A0A1R3J637_9ROSI</name>
<dbReference type="STRING" id="93759.A0A1R3J637"/>
<dbReference type="Proteomes" id="UP000187203">
    <property type="component" value="Unassembled WGS sequence"/>
</dbReference>
<feature type="compositionally biased region" description="Acidic residues" evidence="4">
    <location>
        <begin position="10"/>
        <end position="20"/>
    </location>
</feature>
<evidence type="ECO:0000256" key="3">
    <source>
        <dbReference type="ARBA" id="ARBA00038401"/>
    </source>
</evidence>
<evidence type="ECO:0000256" key="4">
    <source>
        <dbReference type="SAM" id="MobiDB-lite"/>
    </source>
</evidence>
<comment type="caution">
    <text evidence="5">The sequence shown here is derived from an EMBL/GenBank/DDBJ whole genome shotgun (WGS) entry which is preliminary data.</text>
</comment>
<dbReference type="InterPro" id="IPR011989">
    <property type="entry name" value="ARM-like"/>
</dbReference>
<accession>A0A1R3J637</accession>
<proteinExistence type="inferred from homology"/>
<dbReference type="InterPro" id="IPR052464">
    <property type="entry name" value="Synovial_Prolif_Regulator"/>
</dbReference>
<dbReference type="EMBL" id="AWUE01016572">
    <property type="protein sequence ID" value="OMO90303.1"/>
    <property type="molecule type" value="Genomic_DNA"/>
</dbReference>
<dbReference type="PANTHER" id="PTHR23424">
    <property type="entry name" value="SERUM AMYLOID A"/>
    <property type="match status" value="1"/>
</dbReference>
<evidence type="ECO:0000256" key="2">
    <source>
        <dbReference type="ARBA" id="ARBA00023242"/>
    </source>
</evidence>
<dbReference type="OrthoDB" id="2156856at2759"/>